<organism evidence="1 2">
    <name type="scientific">Acinetobacter johnsonii</name>
    <dbReference type="NCBI Taxonomy" id="40214"/>
    <lineage>
        <taxon>Bacteria</taxon>
        <taxon>Pseudomonadati</taxon>
        <taxon>Pseudomonadota</taxon>
        <taxon>Gammaproteobacteria</taxon>
        <taxon>Moraxellales</taxon>
        <taxon>Moraxellaceae</taxon>
        <taxon>Acinetobacter</taxon>
    </lineage>
</organism>
<dbReference type="Proteomes" id="UP000196240">
    <property type="component" value="Unassembled WGS sequence"/>
</dbReference>
<dbReference type="AlphaFoldDB" id="A0A1R7QAF9"/>
<evidence type="ECO:0000313" key="2">
    <source>
        <dbReference type="Proteomes" id="UP000196240"/>
    </source>
</evidence>
<reference evidence="1 2" key="1">
    <citation type="submission" date="2017-02" db="EMBL/GenBank/DDBJ databases">
        <authorList>
            <person name="Peterson S.W."/>
        </authorList>
    </citation>
    <scope>NUCLEOTIDE SEQUENCE [LARGE SCALE GENOMIC DNA]</scope>
    <source>
        <strain evidence="1">C6</strain>
    </source>
</reference>
<sequence length="47" mass="5181">MNVTKCLDSFNELSYQVNIVNSQTILVVQDPLSKDKGIVANQLKKSG</sequence>
<name>A0A1R7QAF9_ACIJO</name>
<gene>
    <name evidence="1" type="ORF">ACNJC6_00862</name>
</gene>
<proteinExistence type="predicted"/>
<evidence type="ECO:0000313" key="1">
    <source>
        <dbReference type="EMBL" id="SJX21252.1"/>
    </source>
</evidence>
<protein>
    <submittedName>
        <fullName evidence="1">Uncharacterized protein</fullName>
    </submittedName>
</protein>
<dbReference type="EMBL" id="FUUY01000002">
    <property type="protein sequence ID" value="SJX21252.1"/>
    <property type="molecule type" value="Genomic_DNA"/>
</dbReference>
<accession>A0A1R7QAF9</accession>